<dbReference type="AlphaFoldDB" id="A0A4T2GM57"/>
<dbReference type="InterPro" id="IPR023187">
    <property type="entry name" value="Tscrpt_reg_MarR-type_CS"/>
</dbReference>
<protein>
    <submittedName>
        <fullName evidence="5">MarR family transcriptional regulator</fullName>
    </submittedName>
</protein>
<dbReference type="InterPro" id="IPR011991">
    <property type="entry name" value="ArsR-like_HTH"/>
</dbReference>
<evidence type="ECO:0000313" key="7">
    <source>
        <dbReference type="Proteomes" id="UP000305165"/>
    </source>
</evidence>
<accession>A0A4T2GM57</accession>
<gene>
    <name evidence="6" type="ORF">FAJ39_00915</name>
    <name evidence="5" type="ORF">FAJ39_03675</name>
</gene>
<dbReference type="EMBL" id="SSXO01000001">
    <property type="protein sequence ID" value="TII00925.1"/>
    <property type="molecule type" value="Genomic_DNA"/>
</dbReference>
<dbReference type="GO" id="GO:0003677">
    <property type="term" value="F:DNA binding"/>
    <property type="evidence" value="ECO:0007669"/>
    <property type="project" value="UniProtKB-KW"/>
</dbReference>
<sequence length="146" mass="16417">MSSMNNLLYQVKLADETITNLFEKQLGISLTRYQLLMSLLDQAPCSQQDLQEALQIDRAAVTRHLKILEEAGYISRKQNPDNKREMVVEPTQQAIADLVTAPPQHHVAVKTAMETILTAEESAQLDRLLHKLVIGLEALPFAQINQ</sequence>
<dbReference type="Pfam" id="PF01047">
    <property type="entry name" value="MarR"/>
    <property type="match status" value="1"/>
</dbReference>
<name>A0A4T2GM57_STRSU</name>
<dbReference type="EMBL" id="SSXO01000002">
    <property type="protein sequence ID" value="TII00179.1"/>
    <property type="molecule type" value="Genomic_DNA"/>
</dbReference>
<dbReference type="SMART" id="SM00418">
    <property type="entry name" value="HTH_ARSR"/>
    <property type="match status" value="1"/>
</dbReference>
<evidence type="ECO:0000256" key="3">
    <source>
        <dbReference type="ARBA" id="ARBA00023163"/>
    </source>
</evidence>
<comment type="caution">
    <text evidence="5">The sequence shown here is derived from an EMBL/GenBank/DDBJ whole genome shotgun (WGS) entry which is preliminary data.</text>
</comment>
<dbReference type="Gene3D" id="1.10.10.10">
    <property type="entry name" value="Winged helix-like DNA-binding domain superfamily/Winged helix DNA-binding domain"/>
    <property type="match status" value="1"/>
</dbReference>
<reference evidence="5 7" key="1">
    <citation type="submission" date="2019-04" db="EMBL/GenBank/DDBJ databases">
        <title>Genome analysis of Streptococcus suis strain WUSS424.</title>
        <authorList>
            <person name="Chen H."/>
            <person name="Gao X."/>
            <person name="Wu Z."/>
        </authorList>
    </citation>
    <scope>NUCLEOTIDE SEQUENCE [LARGE SCALE GENOMIC DNA]</scope>
    <source>
        <strain evidence="5 7">WUSS424</strain>
    </source>
</reference>
<keyword evidence="2" id="KW-0238">DNA-binding</keyword>
<dbReference type="PANTHER" id="PTHR42756">
    <property type="entry name" value="TRANSCRIPTIONAL REGULATOR, MARR"/>
    <property type="match status" value="1"/>
</dbReference>
<organism evidence="5 7">
    <name type="scientific">Streptococcus suis</name>
    <dbReference type="NCBI Taxonomy" id="1307"/>
    <lineage>
        <taxon>Bacteria</taxon>
        <taxon>Bacillati</taxon>
        <taxon>Bacillota</taxon>
        <taxon>Bacilli</taxon>
        <taxon>Lactobacillales</taxon>
        <taxon>Streptococcaceae</taxon>
        <taxon>Streptococcus</taxon>
    </lineage>
</organism>
<dbReference type="Proteomes" id="UP000305165">
    <property type="component" value="Unassembled WGS sequence"/>
</dbReference>
<dbReference type="PROSITE" id="PS01117">
    <property type="entry name" value="HTH_MARR_1"/>
    <property type="match status" value="1"/>
</dbReference>
<dbReference type="GO" id="GO:0003700">
    <property type="term" value="F:DNA-binding transcription factor activity"/>
    <property type="evidence" value="ECO:0007669"/>
    <property type="project" value="InterPro"/>
</dbReference>
<dbReference type="SMART" id="SM00347">
    <property type="entry name" value="HTH_MARR"/>
    <property type="match status" value="1"/>
</dbReference>
<evidence type="ECO:0000313" key="6">
    <source>
        <dbReference type="EMBL" id="TII00925.1"/>
    </source>
</evidence>
<dbReference type="InterPro" id="IPR001845">
    <property type="entry name" value="HTH_ArsR_DNA-bd_dom"/>
</dbReference>
<dbReference type="OrthoDB" id="2366010at2"/>
<evidence type="ECO:0000259" key="4">
    <source>
        <dbReference type="PROSITE" id="PS50995"/>
    </source>
</evidence>
<keyword evidence="1" id="KW-0805">Transcription regulation</keyword>
<proteinExistence type="predicted"/>
<evidence type="ECO:0000256" key="1">
    <source>
        <dbReference type="ARBA" id="ARBA00023015"/>
    </source>
</evidence>
<keyword evidence="3" id="KW-0804">Transcription</keyword>
<dbReference type="PRINTS" id="PR00598">
    <property type="entry name" value="HTHMARR"/>
</dbReference>
<dbReference type="SUPFAM" id="SSF46785">
    <property type="entry name" value="Winged helix' DNA-binding domain"/>
    <property type="match status" value="1"/>
</dbReference>
<dbReference type="PROSITE" id="PS50995">
    <property type="entry name" value="HTH_MARR_2"/>
    <property type="match status" value="1"/>
</dbReference>
<dbReference type="PANTHER" id="PTHR42756:SF1">
    <property type="entry name" value="TRANSCRIPTIONAL REPRESSOR OF EMRAB OPERON"/>
    <property type="match status" value="1"/>
</dbReference>
<dbReference type="InterPro" id="IPR000835">
    <property type="entry name" value="HTH_MarR-typ"/>
</dbReference>
<dbReference type="InterPro" id="IPR036390">
    <property type="entry name" value="WH_DNA-bd_sf"/>
</dbReference>
<feature type="domain" description="HTH marR-type" evidence="4">
    <location>
        <begin position="1"/>
        <end position="134"/>
    </location>
</feature>
<dbReference type="InterPro" id="IPR036388">
    <property type="entry name" value="WH-like_DNA-bd_sf"/>
</dbReference>
<dbReference type="CDD" id="cd00090">
    <property type="entry name" value="HTH_ARSR"/>
    <property type="match status" value="1"/>
</dbReference>
<evidence type="ECO:0000313" key="5">
    <source>
        <dbReference type="EMBL" id="TII00179.1"/>
    </source>
</evidence>
<evidence type="ECO:0000256" key="2">
    <source>
        <dbReference type="ARBA" id="ARBA00023125"/>
    </source>
</evidence>